<dbReference type="Pfam" id="PF00383">
    <property type="entry name" value="dCMP_cyt_deam_1"/>
    <property type="match status" value="1"/>
</dbReference>
<keyword evidence="6" id="KW-0521">NADP</keyword>
<dbReference type="AlphaFoldDB" id="A0A094R3T3"/>
<dbReference type="InterPro" id="IPR004794">
    <property type="entry name" value="Eubact_RibD"/>
</dbReference>
<dbReference type="InterPro" id="IPR002734">
    <property type="entry name" value="RibDG_C"/>
</dbReference>
<dbReference type="Gene3D" id="3.40.140.10">
    <property type="entry name" value="Cytidine Deaminase, domain 2"/>
    <property type="match status" value="1"/>
</dbReference>
<protein>
    <recommendedName>
        <fullName evidence="9">CMP/dCMP-type deaminase domain-containing protein</fullName>
    </recommendedName>
</protein>
<dbReference type="PANTHER" id="PTHR38011:SF7">
    <property type="entry name" value="2,5-DIAMINO-6-RIBOSYLAMINO-4(3H)-PYRIMIDINONE 5'-PHOSPHATE REDUCTASE"/>
    <property type="match status" value="1"/>
</dbReference>
<feature type="domain" description="CMP/dCMP-type deaminase" evidence="9">
    <location>
        <begin position="13"/>
        <end position="134"/>
    </location>
</feature>
<dbReference type="GO" id="GO:0008703">
    <property type="term" value="F:5-amino-6-(5-phosphoribosylamino)uracil reductase activity"/>
    <property type="evidence" value="ECO:0007669"/>
    <property type="project" value="InterPro"/>
</dbReference>
<keyword evidence="4" id="KW-0479">Metal-binding</keyword>
<evidence type="ECO:0000256" key="8">
    <source>
        <dbReference type="ARBA" id="ARBA00023268"/>
    </source>
</evidence>
<dbReference type="InterPro" id="IPR024072">
    <property type="entry name" value="DHFR-like_dom_sf"/>
</dbReference>
<evidence type="ECO:0000256" key="6">
    <source>
        <dbReference type="ARBA" id="ARBA00022857"/>
    </source>
</evidence>
<evidence type="ECO:0000256" key="3">
    <source>
        <dbReference type="ARBA" id="ARBA00022619"/>
    </source>
</evidence>
<dbReference type="Pfam" id="PF01872">
    <property type="entry name" value="RibD_C"/>
    <property type="match status" value="1"/>
</dbReference>
<reference evidence="10" key="1">
    <citation type="submission" date="2014-06" db="EMBL/GenBank/DDBJ databases">
        <title>Key roles for freshwater Actinobacteria revealed by deep metagenomic sequencing.</title>
        <authorList>
            <person name="Ghai R."/>
            <person name="Mizuno C.M."/>
            <person name="Picazo A."/>
            <person name="Camacho A."/>
            <person name="Rodriguez-Valera F."/>
        </authorList>
    </citation>
    <scope>NUCLEOTIDE SEQUENCE</scope>
</reference>
<organism evidence="10">
    <name type="scientific">freshwater metagenome</name>
    <dbReference type="NCBI Taxonomy" id="449393"/>
    <lineage>
        <taxon>unclassified sequences</taxon>
        <taxon>metagenomes</taxon>
        <taxon>ecological metagenomes</taxon>
    </lineage>
</organism>
<evidence type="ECO:0000256" key="5">
    <source>
        <dbReference type="ARBA" id="ARBA00022833"/>
    </source>
</evidence>
<dbReference type="InterPro" id="IPR002125">
    <property type="entry name" value="CMP_dCMP_dom"/>
</dbReference>
<gene>
    <name evidence="10" type="ORF">GM51_1055</name>
</gene>
<dbReference type="NCBIfam" id="TIGR00326">
    <property type="entry name" value="eubact_ribD"/>
    <property type="match status" value="1"/>
</dbReference>
<comment type="pathway">
    <text evidence="2">Cofactor biosynthesis; riboflavin biosynthesis; 5-amino-6-(D-ribitylamino)uracil from GTP: step 3/4.</text>
</comment>
<dbReference type="GO" id="GO:0009231">
    <property type="term" value="P:riboflavin biosynthetic process"/>
    <property type="evidence" value="ECO:0007669"/>
    <property type="project" value="UniProtKB-UniPathway"/>
</dbReference>
<dbReference type="EMBL" id="JNSL01000003">
    <property type="protein sequence ID" value="KGA21631.1"/>
    <property type="molecule type" value="Genomic_DNA"/>
</dbReference>
<evidence type="ECO:0000256" key="4">
    <source>
        <dbReference type="ARBA" id="ARBA00022723"/>
    </source>
</evidence>
<dbReference type="SUPFAM" id="SSF53927">
    <property type="entry name" value="Cytidine deaminase-like"/>
    <property type="match status" value="1"/>
</dbReference>
<dbReference type="PANTHER" id="PTHR38011">
    <property type="entry name" value="DIHYDROFOLATE REDUCTASE FAMILY PROTEIN (AFU_ORTHOLOGUE AFUA_8G06820)"/>
    <property type="match status" value="1"/>
</dbReference>
<name>A0A094R3T3_9ZZZZ</name>
<dbReference type="UniPathway" id="UPA00275">
    <property type="reaction ID" value="UER00401"/>
</dbReference>
<dbReference type="CDD" id="cd01284">
    <property type="entry name" value="Riboflavin_deaminase-reductase"/>
    <property type="match status" value="1"/>
</dbReference>
<evidence type="ECO:0000259" key="9">
    <source>
        <dbReference type="PROSITE" id="PS51747"/>
    </source>
</evidence>
<keyword evidence="5" id="KW-0862">Zinc</keyword>
<dbReference type="Gene3D" id="3.40.430.10">
    <property type="entry name" value="Dihydrofolate Reductase, subunit A"/>
    <property type="match status" value="1"/>
</dbReference>
<accession>A0A094R3T3</accession>
<dbReference type="GO" id="GO:0008270">
    <property type="term" value="F:zinc ion binding"/>
    <property type="evidence" value="ECO:0007669"/>
    <property type="project" value="InterPro"/>
</dbReference>
<keyword evidence="3" id="KW-0686">Riboflavin biosynthesis</keyword>
<evidence type="ECO:0000313" key="10">
    <source>
        <dbReference type="EMBL" id="KGA21631.1"/>
    </source>
</evidence>
<dbReference type="SUPFAM" id="SSF53597">
    <property type="entry name" value="Dihydrofolate reductase-like"/>
    <property type="match status" value="1"/>
</dbReference>
<evidence type="ECO:0000256" key="2">
    <source>
        <dbReference type="ARBA" id="ARBA00004910"/>
    </source>
</evidence>
<comment type="pathway">
    <text evidence="1">Cofactor biosynthesis; riboflavin biosynthesis; 5-amino-6-(D-ribitylamino)uracil from GTP: step 2/4.</text>
</comment>
<dbReference type="PROSITE" id="PS00903">
    <property type="entry name" value="CYT_DCMP_DEAMINASES_1"/>
    <property type="match status" value="1"/>
</dbReference>
<keyword evidence="8" id="KW-0511">Multifunctional enzyme</keyword>
<dbReference type="PROSITE" id="PS51747">
    <property type="entry name" value="CYT_DCMP_DEAMINASES_2"/>
    <property type="match status" value="1"/>
</dbReference>
<sequence>MAHNQSTSPLGAEALEGLMRRAIELSENGPGRDANPQVGAILLNAAGDVIAEGWHRGAGTPHAEIDALSQVTPEQARGGTLVVTLEPCNHTGRTGPCALAVIDAGISRLVYAATDPGHASSGGATRLRDAGIEVIGGVLEDAVNVHQHSWLTAARLGRPHVTVKWAMTLDGRAAAADGTSQWISGTLARELVHEQRAAADAIAVGTGTVLDDNPSLTARTEAGGLHDRQPIPVIFGERAIDPGATIFSHPQTPIVLGNRDIAQGLATLHERNIRSLYVEGGPTLASAFIAAGAVDRFYIFVSPLVLGGPRLALGDLGISTLAERIDIDIQSVTHIGRDLLIEATPRKDA</sequence>
<comment type="caution">
    <text evidence="10">The sequence shown here is derived from an EMBL/GenBank/DDBJ whole genome shotgun (WGS) entry which is preliminary data.</text>
</comment>
<dbReference type="InterPro" id="IPR016192">
    <property type="entry name" value="APOBEC/CMP_deaminase_Zn-bd"/>
</dbReference>
<keyword evidence="7" id="KW-0560">Oxidoreductase</keyword>
<dbReference type="PIRSF" id="PIRSF006769">
    <property type="entry name" value="RibD"/>
    <property type="match status" value="1"/>
</dbReference>
<dbReference type="InterPro" id="IPR016193">
    <property type="entry name" value="Cytidine_deaminase-like"/>
</dbReference>
<evidence type="ECO:0000256" key="7">
    <source>
        <dbReference type="ARBA" id="ARBA00023002"/>
    </source>
</evidence>
<proteinExistence type="predicted"/>
<dbReference type="InterPro" id="IPR050765">
    <property type="entry name" value="Riboflavin_Biosynth_HTPR"/>
</dbReference>
<evidence type="ECO:0000256" key="1">
    <source>
        <dbReference type="ARBA" id="ARBA00004882"/>
    </source>
</evidence>
<dbReference type="GO" id="GO:0008835">
    <property type="term" value="F:diaminohydroxyphosphoribosylaminopyrimidine deaminase activity"/>
    <property type="evidence" value="ECO:0007669"/>
    <property type="project" value="InterPro"/>
</dbReference>